<accession>F8ULT7</accession>
<feature type="compositionally biased region" description="Low complexity" evidence="1">
    <location>
        <begin position="38"/>
        <end position="48"/>
    </location>
</feature>
<evidence type="ECO:0000256" key="1">
    <source>
        <dbReference type="SAM" id="MobiDB-lite"/>
    </source>
</evidence>
<proteinExistence type="predicted"/>
<sequence>MASVTADSRFLASAIKSLRKSTSSSSKSHTTKLPDTMAGSSQSSSSSKSTDDKSKSASSGKIVILSEHKDDSGSQDTDTTKTIDTIAQIDGSGLPLNPLPVGPNLNGRIHNGDRLEDLHPHNNNHTVLTGATNGSLFTPDASIESVASGLTVASNVNFHVDIPTSSRHLISRCNAINTDQLSSALNRVITFVQTKVSGSSSPTRAQILTALAWHIAEYRPTPVTHGLILGIPAQEVYDVITNSNNMSTGYTVRQLARAWSPAISRVLATFTTYQPPIFTTQCNETFVNLYHKVAVAPYFFDGIDTSSIPSVVSRIIATGLAYSKRVKSESPFSFHKRPAFVRDSSEDFNGALQFNG</sequence>
<organism evidence="2">
    <name type="scientific">Chara australis virus</name>
    <dbReference type="NCBI Taxonomy" id="1051671"/>
    <lineage>
        <taxon>Viruses</taxon>
    </lineage>
</organism>
<name>F8ULT7_9VIRU</name>
<protein>
    <submittedName>
        <fullName evidence="2">Putative movement protein</fullName>
    </submittedName>
</protein>
<feature type="region of interest" description="Disordered" evidence="1">
    <location>
        <begin position="16"/>
        <end position="59"/>
    </location>
</feature>
<feature type="compositionally biased region" description="Low complexity" evidence="1">
    <location>
        <begin position="16"/>
        <end position="28"/>
    </location>
</feature>
<evidence type="ECO:0000313" key="2">
    <source>
        <dbReference type="EMBL" id="AEJ33770.1"/>
    </source>
</evidence>
<reference evidence="2" key="1">
    <citation type="journal article" date="2011" name="J. Gen. Virol.">
        <title>The enigmatic genome of Chara australis virus.</title>
        <authorList>
            <person name="Gibbs A.J."/>
            <person name="Torronen M."/>
            <person name="Mackenzie A.M."/>
            <person name="Wood J.T."/>
            <person name="Armstrong J.S."/>
            <person name="Kondo H."/>
            <person name="Tamada T."/>
            <person name="Keese P.L."/>
        </authorList>
    </citation>
    <scope>NUCLEOTIDE SEQUENCE</scope>
    <source>
        <strain evidence="2">Murrumbidgee</strain>
    </source>
</reference>
<dbReference type="EMBL" id="JF824737">
    <property type="protein sequence ID" value="AEJ33770.1"/>
    <property type="molecule type" value="Genomic_RNA"/>
</dbReference>